<keyword evidence="1" id="KW-0812">Transmembrane</keyword>
<dbReference type="EMBL" id="QCYH01000003">
    <property type="protein sequence ID" value="PVA10821.1"/>
    <property type="molecule type" value="Genomic_DNA"/>
</dbReference>
<reference evidence="2 3" key="1">
    <citation type="submission" date="2018-04" db="EMBL/GenBank/DDBJ databases">
        <title>Pelagivirga bohaiensis gen. nov., sp. nov., a bacterium isolated from the Bohai Sea.</title>
        <authorList>
            <person name="Ji X."/>
        </authorList>
    </citation>
    <scope>NUCLEOTIDE SEQUENCE [LARGE SCALE GENOMIC DNA]</scope>
    <source>
        <strain evidence="2 3">BH-SD19</strain>
    </source>
</reference>
<feature type="transmembrane region" description="Helical" evidence="1">
    <location>
        <begin position="31"/>
        <end position="52"/>
    </location>
</feature>
<dbReference type="GO" id="GO:0005886">
    <property type="term" value="C:plasma membrane"/>
    <property type="evidence" value="ECO:0007669"/>
    <property type="project" value="TreeGrafter"/>
</dbReference>
<keyword evidence="1" id="KW-0472">Membrane</keyword>
<evidence type="ECO:0000313" key="3">
    <source>
        <dbReference type="Proteomes" id="UP000244446"/>
    </source>
</evidence>
<accession>A0A2T7G8U7</accession>
<proteinExistence type="predicted"/>
<dbReference type="RefSeq" id="WP_108691679.1">
    <property type="nucleotide sequence ID" value="NZ_QCYH01000003.1"/>
</dbReference>
<dbReference type="InterPro" id="IPR005325">
    <property type="entry name" value="DUF308_memb"/>
</dbReference>
<dbReference type="InterPro" id="IPR052712">
    <property type="entry name" value="Acid_resist_chaperone_HdeD"/>
</dbReference>
<feature type="transmembrane region" description="Helical" evidence="1">
    <location>
        <begin position="115"/>
        <end position="133"/>
    </location>
</feature>
<dbReference type="AlphaFoldDB" id="A0A2T7G8U7"/>
<feature type="transmembrane region" description="Helical" evidence="1">
    <location>
        <begin position="85"/>
        <end position="108"/>
    </location>
</feature>
<name>A0A2T7G8U7_9RHOB</name>
<keyword evidence="1" id="KW-1133">Transmembrane helix</keyword>
<protein>
    <recommendedName>
        <fullName evidence="4">Acid-resistance membrane protein</fullName>
    </recommendedName>
</protein>
<gene>
    <name evidence="2" type="ORF">DC366_08125</name>
</gene>
<evidence type="ECO:0008006" key="4">
    <source>
        <dbReference type="Google" id="ProtNLM"/>
    </source>
</evidence>
<evidence type="ECO:0000313" key="2">
    <source>
        <dbReference type="EMBL" id="PVA10821.1"/>
    </source>
</evidence>
<organism evidence="2 3">
    <name type="scientific">Pelagivirga sediminicola</name>
    <dbReference type="NCBI Taxonomy" id="2170575"/>
    <lineage>
        <taxon>Bacteria</taxon>
        <taxon>Pseudomonadati</taxon>
        <taxon>Pseudomonadota</taxon>
        <taxon>Alphaproteobacteria</taxon>
        <taxon>Rhodobacterales</taxon>
        <taxon>Paracoccaceae</taxon>
        <taxon>Pelagivirga</taxon>
    </lineage>
</organism>
<evidence type="ECO:0000256" key="1">
    <source>
        <dbReference type="SAM" id="Phobius"/>
    </source>
</evidence>
<dbReference type="PANTHER" id="PTHR34989:SF1">
    <property type="entry name" value="PROTEIN HDED"/>
    <property type="match status" value="1"/>
</dbReference>
<comment type="caution">
    <text evidence="2">The sequence shown here is derived from an EMBL/GenBank/DDBJ whole genome shotgun (WGS) entry which is preliminary data.</text>
</comment>
<sequence length="173" mass="18113">MKQWTKLLLLGILSLVFGAFALGNTVVATLAVTTLVGALFLISGGFQIAAGLTGDSGSARIFSVVLGALMALLGLSFLLNPLEGTISLTLLVLILLAASGIVRLILAFRMRSTRYFWPMLITGALSVLLAAYIGSNFAVASVSLLGILMGVELLFNGAGMIALAFFVRTMSQR</sequence>
<feature type="transmembrane region" description="Helical" evidence="1">
    <location>
        <begin position="139"/>
        <end position="167"/>
    </location>
</feature>
<dbReference type="Pfam" id="PF03729">
    <property type="entry name" value="DUF308"/>
    <property type="match status" value="1"/>
</dbReference>
<dbReference type="OrthoDB" id="5678253at2"/>
<dbReference type="PANTHER" id="PTHR34989">
    <property type="entry name" value="PROTEIN HDED"/>
    <property type="match status" value="1"/>
</dbReference>
<dbReference type="Proteomes" id="UP000244446">
    <property type="component" value="Unassembled WGS sequence"/>
</dbReference>
<feature type="transmembrane region" description="Helical" evidence="1">
    <location>
        <begin position="59"/>
        <end position="79"/>
    </location>
</feature>
<keyword evidence="3" id="KW-1185">Reference proteome</keyword>